<feature type="domain" description="Methyltransferase" evidence="1">
    <location>
        <begin position="58"/>
        <end position="153"/>
    </location>
</feature>
<reference evidence="2 3" key="1">
    <citation type="journal article" date="2019" name="Int. J. Syst. Evol. Microbiol.">
        <title>The Global Catalogue of Microorganisms (GCM) 10K type strain sequencing project: providing services to taxonomists for standard genome sequencing and annotation.</title>
        <authorList>
            <consortium name="The Broad Institute Genomics Platform"/>
            <consortium name="The Broad Institute Genome Sequencing Center for Infectious Disease"/>
            <person name="Wu L."/>
            <person name="Ma J."/>
        </authorList>
    </citation>
    <scope>NUCLEOTIDE SEQUENCE [LARGE SCALE GENOMIC DNA]</scope>
    <source>
        <strain evidence="2 3">JCM 13002</strain>
    </source>
</reference>
<dbReference type="SUPFAM" id="SSF53335">
    <property type="entry name" value="S-adenosyl-L-methionine-dependent methyltransferases"/>
    <property type="match status" value="1"/>
</dbReference>
<protein>
    <recommendedName>
        <fullName evidence="1">Methyltransferase domain-containing protein</fullName>
    </recommendedName>
</protein>
<dbReference type="Pfam" id="PF13649">
    <property type="entry name" value="Methyltransf_25"/>
    <property type="match status" value="1"/>
</dbReference>
<dbReference type="PANTHER" id="PTHR42912:SF93">
    <property type="entry name" value="N6-ADENOSINE-METHYLTRANSFERASE TMT1A"/>
    <property type="match status" value="1"/>
</dbReference>
<evidence type="ECO:0000313" key="3">
    <source>
        <dbReference type="Proteomes" id="UP001499987"/>
    </source>
</evidence>
<dbReference type="CDD" id="cd02440">
    <property type="entry name" value="AdoMet_MTases"/>
    <property type="match status" value="1"/>
</dbReference>
<sequence length="221" mass="23850">MELARFLHGTADSRTAGQTIGHARAYEAFGAVFFGGRRRRVYTRLAELAGARPGDRALDVGCGTGYLTLRLADAVTPTGRAVGVDPSAEVLAHARRSAADRRHCTFTDGIAEELPAGDGEFDVVASSLMVHHLPEDVRERAVAEMRRVLRPGGRLLLADFRPPTGQVARHLVGAVTGPVMEHNPVHLLRPLVEQAGFTEVRTGDLRPWIHYVQAVNPGPSA</sequence>
<dbReference type="PANTHER" id="PTHR42912">
    <property type="entry name" value="METHYLTRANSFERASE"/>
    <property type="match status" value="1"/>
</dbReference>
<dbReference type="RefSeq" id="WP_344627012.1">
    <property type="nucleotide sequence ID" value="NZ_BAAALD010000085.1"/>
</dbReference>
<evidence type="ECO:0000313" key="2">
    <source>
        <dbReference type="EMBL" id="GAA1112528.1"/>
    </source>
</evidence>
<dbReference type="Gene3D" id="3.40.50.150">
    <property type="entry name" value="Vaccinia Virus protein VP39"/>
    <property type="match status" value="1"/>
</dbReference>
<gene>
    <name evidence="2" type="ORF">GCM10009663_61950</name>
</gene>
<accession>A0ABN1U1F8</accession>
<dbReference type="InterPro" id="IPR041698">
    <property type="entry name" value="Methyltransf_25"/>
</dbReference>
<comment type="caution">
    <text evidence="2">The sequence shown here is derived from an EMBL/GenBank/DDBJ whole genome shotgun (WGS) entry which is preliminary data.</text>
</comment>
<dbReference type="Proteomes" id="UP001499987">
    <property type="component" value="Unassembled WGS sequence"/>
</dbReference>
<dbReference type="EMBL" id="BAAALD010000085">
    <property type="protein sequence ID" value="GAA1112528.1"/>
    <property type="molecule type" value="Genomic_DNA"/>
</dbReference>
<dbReference type="InterPro" id="IPR029063">
    <property type="entry name" value="SAM-dependent_MTases_sf"/>
</dbReference>
<organism evidence="2 3">
    <name type="scientific">Kitasatospora arboriphila</name>
    <dbReference type="NCBI Taxonomy" id="258052"/>
    <lineage>
        <taxon>Bacteria</taxon>
        <taxon>Bacillati</taxon>
        <taxon>Actinomycetota</taxon>
        <taxon>Actinomycetes</taxon>
        <taxon>Kitasatosporales</taxon>
        <taxon>Streptomycetaceae</taxon>
        <taxon>Kitasatospora</taxon>
    </lineage>
</organism>
<proteinExistence type="predicted"/>
<evidence type="ECO:0000259" key="1">
    <source>
        <dbReference type="Pfam" id="PF13649"/>
    </source>
</evidence>
<dbReference type="InterPro" id="IPR050508">
    <property type="entry name" value="Methyltransf_Superfamily"/>
</dbReference>
<name>A0ABN1U1F8_9ACTN</name>
<keyword evidence="3" id="KW-1185">Reference proteome</keyword>